<evidence type="ECO:0000256" key="1">
    <source>
        <dbReference type="SAM" id="Coils"/>
    </source>
</evidence>
<name>A0A934HTP6_9CLOT</name>
<dbReference type="RefSeq" id="WP_211142576.1">
    <property type="nucleotide sequence ID" value="NZ_JAEEGB010000010.1"/>
</dbReference>
<organism evidence="2 3">
    <name type="scientific">Clostridium aciditolerans</name>
    <dbReference type="NCBI Taxonomy" id="339861"/>
    <lineage>
        <taxon>Bacteria</taxon>
        <taxon>Bacillati</taxon>
        <taxon>Bacillota</taxon>
        <taxon>Clostridia</taxon>
        <taxon>Eubacteriales</taxon>
        <taxon>Clostridiaceae</taxon>
        <taxon>Clostridium</taxon>
    </lineage>
</organism>
<evidence type="ECO:0000313" key="2">
    <source>
        <dbReference type="EMBL" id="MBI6873108.1"/>
    </source>
</evidence>
<dbReference type="InterPro" id="IPR046118">
    <property type="entry name" value="DUF6115"/>
</dbReference>
<dbReference type="EMBL" id="JAEEGB010000010">
    <property type="protein sequence ID" value="MBI6873108.1"/>
    <property type="molecule type" value="Genomic_DNA"/>
</dbReference>
<dbReference type="AlphaFoldDB" id="A0A934HTP6"/>
<protein>
    <submittedName>
        <fullName evidence="2">Uncharacterized protein</fullName>
    </submittedName>
</protein>
<dbReference type="Proteomes" id="UP000622687">
    <property type="component" value="Unassembled WGS sequence"/>
</dbReference>
<keyword evidence="1" id="KW-0175">Coiled coil</keyword>
<feature type="coiled-coil region" evidence="1">
    <location>
        <begin position="32"/>
        <end position="77"/>
    </location>
</feature>
<dbReference type="Pfam" id="PF19610">
    <property type="entry name" value="DUF6115"/>
    <property type="match status" value="1"/>
</dbReference>
<sequence length="212" mass="24288">MTAVGLLLIGILLIALNINAIRKEKRTFSNVLEHSENSMKDYDLEIGKLRKEFAETVLELQREIEDLKADRELSENDIYIEDNHRSDNKEKIEDNYKNEDYALNKMDVEYENISGSNDVINSIDVNENNTFVNYLIDDSTPINGIDENNTEEENINKNNEAYQKKGSSVKRNNVKVDEISKLLDEGLSVDEISEKIGIGKGEVLLIKELYIK</sequence>
<accession>A0A934HTP6</accession>
<keyword evidence="3" id="KW-1185">Reference proteome</keyword>
<reference evidence="2" key="1">
    <citation type="submission" date="2020-12" db="EMBL/GenBank/DDBJ databases">
        <title>Clostridium thailandense sp. nov., a novel acetogenic bacterium isolated from peat land soil in Thailand.</title>
        <authorList>
            <person name="Chaikitkaew S."/>
            <person name="Birkeland N.K."/>
        </authorList>
    </citation>
    <scope>NUCLEOTIDE SEQUENCE</scope>
    <source>
        <strain evidence="2">DSM 17425</strain>
    </source>
</reference>
<proteinExistence type="predicted"/>
<gene>
    <name evidence="2" type="ORF">I6U51_10375</name>
</gene>
<comment type="caution">
    <text evidence="2">The sequence shown here is derived from an EMBL/GenBank/DDBJ whole genome shotgun (WGS) entry which is preliminary data.</text>
</comment>
<evidence type="ECO:0000313" key="3">
    <source>
        <dbReference type="Proteomes" id="UP000622687"/>
    </source>
</evidence>